<proteinExistence type="predicted"/>
<sequence length="165" mass="18126">MRFATVSIVIVATGSAMAAPLRIHEARGYAEGAAVLARNRNIIVRDVLQAIYGHEFVCFDPRQNEVSALLMRRADPEEPAAHPVAPPAPHNPDSPPPKYNRPARTALPLPYADRVSPDPQAITPPPEYENKPIGINHAPEAPSLHPLSTKTRSRSVVRWATRRTK</sequence>
<evidence type="ECO:0000256" key="1">
    <source>
        <dbReference type="SAM" id="MobiDB-lite"/>
    </source>
</evidence>
<protein>
    <submittedName>
        <fullName evidence="3">Uncharacterized protein</fullName>
    </submittedName>
</protein>
<evidence type="ECO:0000256" key="2">
    <source>
        <dbReference type="SAM" id="SignalP"/>
    </source>
</evidence>
<feature type="compositionally biased region" description="Pro residues" evidence="1">
    <location>
        <begin position="84"/>
        <end position="99"/>
    </location>
</feature>
<feature type="chain" id="PRO_5020232800" evidence="2">
    <location>
        <begin position="19"/>
        <end position="165"/>
    </location>
</feature>
<comment type="caution">
    <text evidence="3">The sequence shown here is derived from an EMBL/GenBank/DDBJ whole genome shotgun (WGS) entry which is preliminary data.</text>
</comment>
<dbReference type="AlphaFoldDB" id="A0A4R0RE92"/>
<keyword evidence="2" id="KW-0732">Signal</keyword>
<keyword evidence="4" id="KW-1185">Reference proteome</keyword>
<evidence type="ECO:0000313" key="3">
    <source>
        <dbReference type="EMBL" id="TCD66441.1"/>
    </source>
</evidence>
<dbReference type="EMBL" id="RWJN01000135">
    <property type="protein sequence ID" value="TCD66441.1"/>
    <property type="molecule type" value="Genomic_DNA"/>
</dbReference>
<evidence type="ECO:0000313" key="4">
    <source>
        <dbReference type="Proteomes" id="UP000292702"/>
    </source>
</evidence>
<feature type="compositionally biased region" description="Basic residues" evidence="1">
    <location>
        <begin position="151"/>
        <end position="165"/>
    </location>
</feature>
<reference evidence="3 4" key="1">
    <citation type="submission" date="2018-11" db="EMBL/GenBank/DDBJ databases">
        <title>Genome assembly of Steccherinum ochraceum LE-BIN_3174, the white-rot fungus of the Steccherinaceae family (The Residual Polyporoid clade, Polyporales, Basidiomycota).</title>
        <authorList>
            <person name="Fedorova T.V."/>
            <person name="Glazunova O.A."/>
            <person name="Landesman E.O."/>
            <person name="Moiseenko K.V."/>
            <person name="Psurtseva N.V."/>
            <person name="Savinova O.S."/>
            <person name="Shakhova N.V."/>
            <person name="Tyazhelova T.V."/>
            <person name="Vasina D.V."/>
        </authorList>
    </citation>
    <scope>NUCLEOTIDE SEQUENCE [LARGE SCALE GENOMIC DNA]</scope>
    <source>
        <strain evidence="3 4">LE-BIN_3174</strain>
    </source>
</reference>
<organism evidence="3 4">
    <name type="scientific">Steccherinum ochraceum</name>
    <dbReference type="NCBI Taxonomy" id="92696"/>
    <lineage>
        <taxon>Eukaryota</taxon>
        <taxon>Fungi</taxon>
        <taxon>Dikarya</taxon>
        <taxon>Basidiomycota</taxon>
        <taxon>Agaricomycotina</taxon>
        <taxon>Agaricomycetes</taxon>
        <taxon>Polyporales</taxon>
        <taxon>Steccherinaceae</taxon>
        <taxon>Steccherinum</taxon>
    </lineage>
</organism>
<feature type="region of interest" description="Disordered" evidence="1">
    <location>
        <begin position="70"/>
        <end position="165"/>
    </location>
</feature>
<name>A0A4R0RE92_9APHY</name>
<dbReference type="Proteomes" id="UP000292702">
    <property type="component" value="Unassembled WGS sequence"/>
</dbReference>
<accession>A0A4R0RE92</accession>
<gene>
    <name evidence="3" type="ORF">EIP91_001378</name>
</gene>
<feature type="signal peptide" evidence="2">
    <location>
        <begin position="1"/>
        <end position="18"/>
    </location>
</feature>